<dbReference type="PANTHER" id="PTHR30055">
    <property type="entry name" value="HTH-TYPE TRANSCRIPTIONAL REGULATOR RUTR"/>
    <property type="match status" value="1"/>
</dbReference>
<gene>
    <name evidence="7" type="ORF">Pmi06nite_52160</name>
</gene>
<evidence type="ECO:0000313" key="8">
    <source>
        <dbReference type="Proteomes" id="UP000650628"/>
    </source>
</evidence>
<feature type="DNA-binding region" description="H-T-H motif" evidence="4">
    <location>
        <begin position="36"/>
        <end position="55"/>
    </location>
</feature>
<evidence type="ECO:0000256" key="3">
    <source>
        <dbReference type="ARBA" id="ARBA00023163"/>
    </source>
</evidence>
<dbReference type="InterPro" id="IPR023772">
    <property type="entry name" value="DNA-bd_HTH_TetR-type_CS"/>
</dbReference>
<evidence type="ECO:0000313" key="7">
    <source>
        <dbReference type="EMBL" id="GII31774.1"/>
    </source>
</evidence>
<keyword evidence="2 4" id="KW-0238">DNA-binding</keyword>
<dbReference type="PROSITE" id="PS01081">
    <property type="entry name" value="HTH_TETR_1"/>
    <property type="match status" value="1"/>
</dbReference>
<name>A0A8J3X9E2_9ACTN</name>
<accession>A0A8J3X9E2</accession>
<reference evidence="7 8" key="1">
    <citation type="submission" date="2021-01" db="EMBL/GenBank/DDBJ databases">
        <title>Whole genome shotgun sequence of Planotetraspora mira NBRC 15435.</title>
        <authorList>
            <person name="Komaki H."/>
            <person name="Tamura T."/>
        </authorList>
    </citation>
    <scope>NUCLEOTIDE SEQUENCE [LARGE SCALE GENOMIC DNA]</scope>
    <source>
        <strain evidence="7 8">NBRC 15435</strain>
    </source>
</reference>
<dbReference type="InterPro" id="IPR036271">
    <property type="entry name" value="Tet_transcr_reg_TetR-rel_C_sf"/>
</dbReference>
<proteinExistence type="predicted"/>
<dbReference type="EMBL" id="BOOO01000030">
    <property type="protein sequence ID" value="GII31774.1"/>
    <property type="molecule type" value="Genomic_DNA"/>
</dbReference>
<dbReference type="Gene3D" id="1.10.357.10">
    <property type="entry name" value="Tetracycline Repressor, domain 2"/>
    <property type="match status" value="1"/>
</dbReference>
<dbReference type="InterPro" id="IPR009057">
    <property type="entry name" value="Homeodomain-like_sf"/>
</dbReference>
<evidence type="ECO:0000256" key="2">
    <source>
        <dbReference type="ARBA" id="ARBA00023125"/>
    </source>
</evidence>
<dbReference type="PRINTS" id="PR00455">
    <property type="entry name" value="HTHTETR"/>
</dbReference>
<keyword evidence="3" id="KW-0804">Transcription</keyword>
<dbReference type="RefSeq" id="WP_203955680.1">
    <property type="nucleotide sequence ID" value="NZ_BOOO01000030.1"/>
</dbReference>
<protein>
    <submittedName>
        <fullName evidence="7">TetR family transcriptional regulator</fullName>
    </submittedName>
</protein>
<dbReference type="InterPro" id="IPR001647">
    <property type="entry name" value="HTH_TetR"/>
</dbReference>
<dbReference type="Proteomes" id="UP000650628">
    <property type="component" value="Unassembled WGS sequence"/>
</dbReference>
<dbReference type="SUPFAM" id="SSF48498">
    <property type="entry name" value="Tetracyclin repressor-like, C-terminal domain"/>
    <property type="match status" value="1"/>
</dbReference>
<sequence>MAAREPNRSAEQLETRHRILREAATLFADKGYAATTTREIAAAVGVQQPSLFHHFGSKQEILDSLLRVSIEVPAATLKALVRQEGSPAERLMAHLFLDARHILSCPYNLLGLHADDVLLGDFGRWRAKLDELHRGIRRLVRSAVQEGEFVAVEPEFAQWTLTGGTLAVIRIHGGAPRPRPDRTAWQASRLLTRMYLARPETLDACQRGASEIVDRIRAEATPEDSPADKPKAKEKVKEKEVAP</sequence>
<organism evidence="7 8">
    <name type="scientific">Planotetraspora mira</name>
    <dbReference type="NCBI Taxonomy" id="58121"/>
    <lineage>
        <taxon>Bacteria</taxon>
        <taxon>Bacillati</taxon>
        <taxon>Actinomycetota</taxon>
        <taxon>Actinomycetes</taxon>
        <taxon>Streptosporangiales</taxon>
        <taxon>Streptosporangiaceae</taxon>
        <taxon>Planotetraspora</taxon>
    </lineage>
</organism>
<feature type="domain" description="HTH tetR-type" evidence="6">
    <location>
        <begin position="13"/>
        <end position="73"/>
    </location>
</feature>
<keyword evidence="1" id="KW-0805">Transcription regulation</keyword>
<dbReference type="Pfam" id="PF00440">
    <property type="entry name" value="TetR_N"/>
    <property type="match status" value="1"/>
</dbReference>
<evidence type="ECO:0000256" key="1">
    <source>
        <dbReference type="ARBA" id="ARBA00023015"/>
    </source>
</evidence>
<dbReference type="PROSITE" id="PS50977">
    <property type="entry name" value="HTH_TETR_2"/>
    <property type="match status" value="1"/>
</dbReference>
<evidence type="ECO:0000256" key="5">
    <source>
        <dbReference type="SAM" id="MobiDB-lite"/>
    </source>
</evidence>
<dbReference type="InterPro" id="IPR050109">
    <property type="entry name" value="HTH-type_TetR-like_transc_reg"/>
</dbReference>
<dbReference type="PANTHER" id="PTHR30055:SF234">
    <property type="entry name" value="HTH-TYPE TRANSCRIPTIONAL REGULATOR BETI"/>
    <property type="match status" value="1"/>
</dbReference>
<dbReference type="SUPFAM" id="SSF46689">
    <property type="entry name" value="Homeodomain-like"/>
    <property type="match status" value="1"/>
</dbReference>
<feature type="region of interest" description="Disordered" evidence="5">
    <location>
        <begin position="215"/>
        <end position="243"/>
    </location>
</feature>
<dbReference type="AlphaFoldDB" id="A0A8J3X9E2"/>
<evidence type="ECO:0000256" key="4">
    <source>
        <dbReference type="PROSITE-ProRule" id="PRU00335"/>
    </source>
</evidence>
<comment type="caution">
    <text evidence="7">The sequence shown here is derived from an EMBL/GenBank/DDBJ whole genome shotgun (WGS) entry which is preliminary data.</text>
</comment>
<dbReference type="GO" id="GO:0000976">
    <property type="term" value="F:transcription cis-regulatory region binding"/>
    <property type="evidence" value="ECO:0007669"/>
    <property type="project" value="TreeGrafter"/>
</dbReference>
<keyword evidence="8" id="KW-1185">Reference proteome</keyword>
<dbReference type="GO" id="GO:0003700">
    <property type="term" value="F:DNA-binding transcription factor activity"/>
    <property type="evidence" value="ECO:0007669"/>
    <property type="project" value="TreeGrafter"/>
</dbReference>
<evidence type="ECO:0000259" key="6">
    <source>
        <dbReference type="PROSITE" id="PS50977"/>
    </source>
</evidence>